<reference evidence="2" key="1">
    <citation type="submission" date="2016-10" db="EMBL/GenBank/DDBJ databases">
        <authorList>
            <person name="Varghese N."/>
            <person name="Submissions S."/>
        </authorList>
    </citation>
    <scope>NUCLEOTIDE SEQUENCE [LARGE SCALE GENOMIC DNA]</scope>
    <source>
        <strain evidence="2">DSM 25055</strain>
    </source>
</reference>
<evidence type="ECO:0000313" key="2">
    <source>
        <dbReference type="Proteomes" id="UP000199114"/>
    </source>
</evidence>
<dbReference type="PROSITE" id="PS51318">
    <property type="entry name" value="TAT"/>
    <property type="match status" value="1"/>
</dbReference>
<name>A0A1H9FST8_9EURY</name>
<evidence type="ECO:0000313" key="1">
    <source>
        <dbReference type="EMBL" id="SEQ41000.1"/>
    </source>
</evidence>
<organism evidence="1 2">
    <name type="scientific">Natrinema salaciae</name>
    <dbReference type="NCBI Taxonomy" id="1186196"/>
    <lineage>
        <taxon>Archaea</taxon>
        <taxon>Methanobacteriati</taxon>
        <taxon>Methanobacteriota</taxon>
        <taxon>Stenosarchaea group</taxon>
        <taxon>Halobacteria</taxon>
        <taxon>Halobacteriales</taxon>
        <taxon>Natrialbaceae</taxon>
        <taxon>Natrinema</taxon>
    </lineage>
</organism>
<protein>
    <submittedName>
        <fullName evidence="1">Uncharacterized protein</fullName>
    </submittedName>
</protein>
<sequence length="275" mass="29864">MKEKGKRRSLNRRNVLRSASLAGLSIVGLSGGATAIEKNRTVEKIEGHKKRNILFDVIFSEEAQRLQDNIDEPIYPELETGSVFQVSESNKTDAGKNQYRVVTVNYSRLKKNRHSENSSSIFLTWNNKESNSAPGCVLTILDDTAKTQTRLFENNGKVTESALSIGDADGNTREISSKSDISTQDSLDGENCVEYISEECNNVNWSCVASIGLAYGGCGLAVISGGWAGVILCLAEGGVWIWQVADEENCNLCDSSELVEHEVCGPDSSYGPGSP</sequence>
<dbReference type="Proteomes" id="UP000199114">
    <property type="component" value="Unassembled WGS sequence"/>
</dbReference>
<dbReference type="InterPro" id="IPR006311">
    <property type="entry name" value="TAT_signal"/>
</dbReference>
<dbReference type="AlphaFoldDB" id="A0A1H9FST8"/>
<accession>A0A1H9FST8</accession>
<gene>
    <name evidence="1" type="ORF">SAMN04489841_1668</name>
</gene>
<proteinExistence type="predicted"/>
<dbReference type="STRING" id="1186196.SAMN04489841_1668"/>
<keyword evidence="2" id="KW-1185">Reference proteome</keyword>
<dbReference type="EMBL" id="FOFD01000002">
    <property type="protein sequence ID" value="SEQ41000.1"/>
    <property type="molecule type" value="Genomic_DNA"/>
</dbReference>